<gene>
    <name evidence="6" type="ORF">D9O36_00910</name>
</gene>
<dbReference type="Gene3D" id="3.90.1150.10">
    <property type="entry name" value="Aspartate Aminotransferase, domain 1"/>
    <property type="match status" value="1"/>
</dbReference>
<comment type="caution">
    <text evidence="6">The sequence shown here is derived from an EMBL/GenBank/DDBJ whole genome shotgun (WGS) entry which is preliminary data.</text>
</comment>
<dbReference type="PANTHER" id="PTHR30244">
    <property type="entry name" value="TRANSAMINASE"/>
    <property type="match status" value="1"/>
</dbReference>
<evidence type="ECO:0000256" key="5">
    <source>
        <dbReference type="RuleBase" id="RU004508"/>
    </source>
</evidence>
<feature type="active site" description="Proton acceptor" evidence="3">
    <location>
        <position position="192"/>
    </location>
</feature>
<evidence type="ECO:0000256" key="4">
    <source>
        <dbReference type="PIRSR" id="PIRSR000390-2"/>
    </source>
</evidence>
<reference evidence="6 7" key="1">
    <citation type="journal article" date="2019" name="Mar. Drugs">
        <title>Comparative Genomics and CAZyme Genome Repertoires of Marine Zobellia amurskyensis KMM 3526(T) and Zobellia laminariae KMM 3676(T).</title>
        <authorList>
            <person name="Chernysheva N."/>
            <person name="Bystritskaya E."/>
            <person name="Stenkova A."/>
            <person name="Golovkin I."/>
            <person name="Nedashkovskaya O."/>
            <person name="Isaeva M."/>
        </authorList>
    </citation>
    <scope>NUCLEOTIDE SEQUENCE [LARGE SCALE GENOMIC DNA]</scope>
    <source>
        <strain evidence="6 7">KMM 3526</strain>
    </source>
</reference>
<keyword evidence="6" id="KW-0808">Transferase</keyword>
<organism evidence="6 7">
    <name type="scientific">Zobellia amurskyensis</name>
    <dbReference type="NCBI Taxonomy" id="248905"/>
    <lineage>
        <taxon>Bacteria</taxon>
        <taxon>Pseudomonadati</taxon>
        <taxon>Bacteroidota</taxon>
        <taxon>Flavobacteriia</taxon>
        <taxon>Flavobacteriales</taxon>
        <taxon>Flavobacteriaceae</taxon>
        <taxon>Zobellia</taxon>
    </lineage>
</organism>
<dbReference type="InterPro" id="IPR000653">
    <property type="entry name" value="DegT/StrS_aminotransferase"/>
</dbReference>
<dbReference type="InterPro" id="IPR015422">
    <property type="entry name" value="PyrdxlP-dep_Trfase_small"/>
</dbReference>
<dbReference type="SUPFAM" id="SSF53383">
    <property type="entry name" value="PLP-dependent transferases"/>
    <property type="match status" value="1"/>
</dbReference>
<dbReference type="EMBL" id="RCNR01000001">
    <property type="protein sequence ID" value="MUH34387.1"/>
    <property type="molecule type" value="Genomic_DNA"/>
</dbReference>
<dbReference type="CDD" id="cd00616">
    <property type="entry name" value="AHBA_syn"/>
    <property type="match status" value="1"/>
</dbReference>
<dbReference type="GO" id="GO:0000271">
    <property type="term" value="P:polysaccharide biosynthetic process"/>
    <property type="evidence" value="ECO:0007669"/>
    <property type="project" value="TreeGrafter"/>
</dbReference>
<dbReference type="InterPro" id="IPR015424">
    <property type="entry name" value="PyrdxlP-dep_Trfase"/>
</dbReference>
<evidence type="ECO:0000256" key="2">
    <source>
        <dbReference type="ARBA" id="ARBA00037999"/>
    </source>
</evidence>
<proteinExistence type="inferred from homology"/>
<protein>
    <submittedName>
        <fullName evidence="6">DegT/DnrJ/EryC1/StrS family aminotransferase</fullName>
    </submittedName>
</protein>
<dbReference type="GO" id="GO:0008483">
    <property type="term" value="F:transaminase activity"/>
    <property type="evidence" value="ECO:0007669"/>
    <property type="project" value="UniProtKB-KW"/>
</dbReference>
<dbReference type="GO" id="GO:0030170">
    <property type="term" value="F:pyridoxal phosphate binding"/>
    <property type="evidence" value="ECO:0007669"/>
    <property type="project" value="UniProtKB-ARBA"/>
</dbReference>
<dbReference type="AlphaFoldDB" id="A0A7X2ZQ83"/>
<dbReference type="FunFam" id="3.40.640.10:FF:000089">
    <property type="entry name" value="Aminotransferase, DegT/DnrJ/EryC1/StrS family"/>
    <property type="match status" value="1"/>
</dbReference>
<name>A0A7X2ZQ83_9FLAO</name>
<dbReference type="PIRSF" id="PIRSF000390">
    <property type="entry name" value="PLP_StrS"/>
    <property type="match status" value="1"/>
</dbReference>
<accession>A0A7X2ZQ83</accession>
<dbReference type="Gene3D" id="3.40.640.10">
    <property type="entry name" value="Type I PLP-dependent aspartate aminotransferase-like (Major domain)"/>
    <property type="match status" value="1"/>
</dbReference>
<feature type="modified residue" description="N6-(pyridoxal phosphate)lysine" evidence="4">
    <location>
        <position position="192"/>
    </location>
</feature>
<dbReference type="Proteomes" id="UP000540519">
    <property type="component" value="Unassembled WGS sequence"/>
</dbReference>
<evidence type="ECO:0000313" key="6">
    <source>
        <dbReference type="EMBL" id="MUH34387.1"/>
    </source>
</evidence>
<dbReference type="PANTHER" id="PTHR30244:SF36">
    <property type="entry name" value="3-OXO-GLUCOSE-6-PHOSPHATE:GLUTAMATE AMINOTRANSFERASE"/>
    <property type="match status" value="1"/>
</dbReference>
<dbReference type="Pfam" id="PF01041">
    <property type="entry name" value="DegT_DnrJ_EryC1"/>
    <property type="match status" value="1"/>
</dbReference>
<evidence type="ECO:0000256" key="1">
    <source>
        <dbReference type="ARBA" id="ARBA00022898"/>
    </source>
</evidence>
<dbReference type="InterPro" id="IPR015421">
    <property type="entry name" value="PyrdxlP-dep_Trfase_major"/>
</dbReference>
<dbReference type="OrthoDB" id="9804264at2"/>
<sequence length="384" mass="42274">MKKIQMVDLGGQYEGIKEQVNSAIATIMETSAFINGPEVKSFQTELEAYLGVKHVIPCANGTDALQIAMMGLGLQPGDEVITADFTFAATVEVIALLQLTPVLVDVEPDSFNIDIEAVEKAITPKTKAIVPVHLFGQCANMDAIMQLAEQHNLYVIEDNAQAIGADYVFDDGSKQKAGTIGHVGATSFFPSKNLGAYGDGGAIFTNDDELAHTLRGVVNHGMYERYHHDVVGVNSRLDSIQAAVLRAKLPKLDEYCNRRRQAAKSYTNALKGQPNIITPKTVKCEKEVCDTCSCHVFHQYTLRITNGKRDALVKHLSENDIPCGVYYPIPLHKQKAYVDDRYNEADFPVTNQLVKEVISLPMHTELDDEQIEFITKTVLAFVNG</sequence>
<keyword evidence="6" id="KW-0032">Aminotransferase</keyword>
<evidence type="ECO:0000256" key="3">
    <source>
        <dbReference type="PIRSR" id="PIRSR000390-1"/>
    </source>
</evidence>
<evidence type="ECO:0000313" key="7">
    <source>
        <dbReference type="Proteomes" id="UP000540519"/>
    </source>
</evidence>
<dbReference type="RefSeq" id="WP_155598464.1">
    <property type="nucleotide sequence ID" value="NZ_RCNR01000001.1"/>
</dbReference>
<keyword evidence="1 4" id="KW-0663">Pyridoxal phosphate</keyword>
<keyword evidence="7" id="KW-1185">Reference proteome</keyword>
<comment type="similarity">
    <text evidence="2 5">Belongs to the DegT/DnrJ/EryC1 family.</text>
</comment>